<dbReference type="PANTHER" id="PTHR43654:SF1">
    <property type="entry name" value="ISOPENTENYL PHOSPHATE KINASE"/>
    <property type="match status" value="1"/>
</dbReference>
<feature type="binding site" evidence="8">
    <location>
        <position position="146"/>
    </location>
    <ligand>
        <name>substrate</name>
    </ligand>
</feature>
<dbReference type="FunFam" id="3.40.1160.10:FF:000018">
    <property type="entry name" value="Glutamate 5-kinase"/>
    <property type="match status" value="1"/>
</dbReference>
<dbReference type="SUPFAM" id="SSF53633">
    <property type="entry name" value="Carbamate kinase-like"/>
    <property type="match status" value="1"/>
</dbReference>
<keyword evidence="2 8" id="KW-0028">Amino-acid biosynthesis</keyword>
<dbReference type="HAMAP" id="MF_00456">
    <property type="entry name" value="ProB"/>
    <property type="match status" value="1"/>
</dbReference>
<dbReference type="InterPro" id="IPR005715">
    <property type="entry name" value="Glu_5kinase/COase_Synthase"/>
</dbReference>
<dbReference type="InterPro" id="IPR001048">
    <property type="entry name" value="Asp/Glu/Uridylate_kinase"/>
</dbReference>
<feature type="binding site" evidence="8">
    <location>
        <position position="134"/>
    </location>
    <ligand>
        <name>substrate</name>
    </ligand>
</feature>
<feature type="domain" description="PUA" evidence="9">
    <location>
        <begin position="274"/>
        <end position="357"/>
    </location>
</feature>
<dbReference type="GO" id="GO:0005829">
    <property type="term" value="C:cytosol"/>
    <property type="evidence" value="ECO:0007669"/>
    <property type="project" value="TreeGrafter"/>
</dbReference>
<comment type="catalytic activity">
    <reaction evidence="8">
        <text>L-glutamate + ATP = L-glutamyl 5-phosphate + ADP</text>
        <dbReference type="Rhea" id="RHEA:14877"/>
        <dbReference type="ChEBI" id="CHEBI:29985"/>
        <dbReference type="ChEBI" id="CHEBI:30616"/>
        <dbReference type="ChEBI" id="CHEBI:58274"/>
        <dbReference type="ChEBI" id="CHEBI:456216"/>
        <dbReference type="EC" id="2.7.2.11"/>
    </reaction>
</comment>
<dbReference type="InterPro" id="IPR036974">
    <property type="entry name" value="PUA_sf"/>
</dbReference>
<evidence type="ECO:0000256" key="2">
    <source>
        <dbReference type="ARBA" id="ARBA00022605"/>
    </source>
</evidence>
<proteinExistence type="inferred from homology"/>
<dbReference type="SMART" id="SM00359">
    <property type="entry name" value="PUA"/>
    <property type="match status" value="1"/>
</dbReference>
<dbReference type="CDD" id="cd04242">
    <property type="entry name" value="AAK_G5K_ProB"/>
    <property type="match status" value="1"/>
</dbReference>
<dbReference type="NCBIfam" id="TIGR01027">
    <property type="entry name" value="proB"/>
    <property type="match status" value="1"/>
</dbReference>
<dbReference type="InterPro" id="IPR011529">
    <property type="entry name" value="Glu_5kinase"/>
</dbReference>
<feature type="binding site" evidence="8">
    <location>
        <begin position="208"/>
        <end position="214"/>
    </location>
    <ligand>
        <name>ATP</name>
        <dbReference type="ChEBI" id="CHEBI:30616"/>
    </ligand>
</feature>
<protein>
    <recommendedName>
        <fullName evidence="8">Glutamate 5-kinase</fullName>
        <ecNumber evidence="8">2.7.2.11</ecNumber>
    </recommendedName>
    <alternativeName>
        <fullName evidence="8">Gamma-glutamyl kinase</fullName>
        <shortName evidence="8">GK</shortName>
    </alternativeName>
</protein>
<evidence type="ECO:0000256" key="6">
    <source>
        <dbReference type="ARBA" id="ARBA00022777"/>
    </source>
</evidence>
<dbReference type="InterPro" id="IPR036393">
    <property type="entry name" value="AceGlu_kinase-like_sf"/>
</dbReference>
<keyword evidence="5 8" id="KW-0547">Nucleotide-binding</keyword>
<dbReference type="InterPro" id="IPR041739">
    <property type="entry name" value="G5K_ProB"/>
</dbReference>
<evidence type="ECO:0000256" key="3">
    <source>
        <dbReference type="ARBA" id="ARBA00022650"/>
    </source>
</evidence>
<keyword evidence="3 8" id="KW-0641">Proline biosynthesis</keyword>
<dbReference type="GO" id="GO:0003723">
    <property type="term" value="F:RNA binding"/>
    <property type="evidence" value="ECO:0007669"/>
    <property type="project" value="InterPro"/>
</dbReference>
<dbReference type="GO" id="GO:0055129">
    <property type="term" value="P:L-proline biosynthetic process"/>
    <property type="evidence" value="ECO:0007669"/>
    <property type="project" value="UniProtKB-UniRule"/>
</dbReference>
<comment type="pathway">
    <text evidence="8">Amino-acid biosynthesis; L-proline biosynthesis; L-glutamate 5-semialdehyde from L-glutamate: step 1/2.</text>
</comment>
<reference evidence="10" key="1">
    <citation type="submission" date="2020-02" db="EMBL/GenBank/DDBJ databases">
        <authorList>
            <person name="Meier V. D."/>
        </authorList>
    </citation>
    <scope>NUCLEOTIDE SEQUENCE</scope>
    <source>
        <strain evidence="10">AVDCRST_MAG38</strain>
    </source>
</reference>
<dbReference type="PRINTS" id="PR00474">
    <property type="entry name" value="GLU5KINASE"/>
</dbReference>
<dbReference type="PIRSF" id="PIRSF000729">
    <property type="entry name" value="GK"/>
    <property type="match status" value="1"/>
</dbReference>
<dbReference type="InterPro" id="IPR001057">
    <property type="entry name" value="Glu/AcGlu_kinase"/>
</dbReference>
<dbReference type="Gene3D" id="2.30.130.10">
    <property type="entry name" value="PUA domain"/>
    <property type="match status" value="1"/>
</dbReference>
<evidence type="ECO:0000256" key="1">
    <source>
        <dbReference type="ARBA" id="ARBA00022490"/>
    </source>
</evidence>
<feature type="binding site" evidence="8">
    <location>
        <begin position="166"/>
        <end position="167"/>
    </location>
    <ligand>
        <name>ATP</name>
        <dbReference type="ChEBI" id="CHEBI:30616"/>
    </ligand>
</feature>
<dbReference type="GO" id="GO:0004349">
    <property type="term" value="F:glutamate 5-kinase activity"/>
    <property type="evidence" value="ECO:0007669"/>
    <property type="project" value="UniProtKB-UniRule"/>
</dbReference>
<accession>A0A6J4SPF0</accession>
<dbReference type="AlphaFoldDB" id="A0A6J4SPF0"/>
<dbReference type="InterPro" id="IPR002478">
    <property type="entry name" value="PUA"/>
</dbReference>
<dbReference type="SUPFAM" id="SSF88697">
    <property type="entry name" value="PUA domain-like"/>
    <property type="match status" value="1"/>
</dbReference>
<dbReference type="Pfam" id="PF01472">
    <property type="entry name" value="PUA"/>
    <property type="match status" value="1"/>
</dbReference>
<comment type="similarity">
    <text evidence="8">Belongs to the glutamate 5-kinase family.</text>
</comment>
<keyword evidence="4 8" id="KW-0808">Transferase</keyword>
<comment type="subcellular location">
    <subcellularLocation>
        <location evidence="8">Cytoplasm</location>
    </subcellularLocation>
</comment>
<dbReference type="Gene3D" id="3.40.1160.10">
    <property type="entry name" value="Acetylglutamate kinase-like"/>
    <property type="match status" value="1"/>
</dbReference>
<dbReference type="GO" id="GO:0005524">
    <property type="term" value="F:ATP binding"/>
    <property type="evidence" value="ECO:0007669"/>
    <property type="project" value="UniProtKB-KW"/>
</dbReference>
<dbReference type="PANTHER" id="PTHR43654">
    <property type="entry name" value="GLUTAMATE 5-KINASE"/>
    <property type="match status" value="1"/>
</dbReference>
<dbReference type="PROSITE" id="PS50890">
    <property type="entry name" value="PUA"/>
    <property type="match status" value="1"/>
</dbReference>
<evidence type="ECO:0000256" key="7">
    <source>
        <dbReference type="ARBA" id="ARBA00022840"/>
    </source>
</evidence>
<evidence type="ECO:0000256" key="8">
    <source>
        <dbReference type="HAMAP-Rule" id="MF_00456"/>
    </source>
</evidence>
<evidence type="ECO:0000313" key="10">
    <source>
        <dbReference type="EMBL" id="CAA9499121.1"/>
    </source>
</evidence>
<keyword evidence="6 8" id="KW-0418">Kinase</keyword>
<dbReference type="UniPathway" id="UPA00098">
    <property type="reaction ID" value="UER00359"/>
</dbReference>
<dbReference type="CDD" id="cd21157">
    <property type="entry name" value="PUA_G5K"/>
    <property type="match status" value="1"/>
</dbReference>
<feature type="binding site" evidence="8">
    <location>
        <position position="7"/>
    </location>
    <ligand>
        <name>ATP</name>
        <dbReference type="ChEBI" id="CHEBI:30616"/>
    </ligand>
</feature>
<feature type="binding site" evidence="8">
    <location>
        <position position="47"/>
    </location>
    <ligand>
        <name>substrate</name>
    </ligand>
</feature>
<sequence>MPVVVVKLGSSVLAENSGELRYDVIERICDEVAGLHASGVDVVVVTSGAIARGMRLLELPVRPVAIEELQAASAVGQGRLYRTYDELLSARGLRPAQVLLTFFDMSARSHYLNARRTLRKLLEWRIVPVINENDTTTTDEISFGDNDFLAAQVAILVGADLLVLMTDKDGLYTADPRVDPDARLVEEVTDYEALSALQIGHATSPLGSGGMRSKVVAAEMSTAAGIPCVIGNGFGAGVMGRAWRGEAAGTRFPARPARVPSFKLWLKYAKPSHGTLVVDQGAERALREGGTSLLPVGVVGVEGGFDAGDAVEVRSSSGAAVGKGLCNYSAHELRRVMGLKSGEVRAVLPRATDEAVHRDYFVLA</sequence>
<keyword evidence="1 8" id="KW-0963">Cytoplasm</keyword>
<dbReference type="EC" id="2.7.2.11" evidence="8"/>
<evidence type="ECO:0000256" key="5">
    <source>
        <dbReference type="ARBA" id="ARBA00022741"/>
    </source>
</evidence>
<name>A0A6J4SPF0_9ACTN</name>
<dbReference type="InterPro" id="IPR015947">
    <property type="entry name" value="PUA-like_sf"/>
</dbReference>
<dbReference type="Pfam" id="PF00696">
    <property type="entry name" value="AA_kinase"/>
    <property type="match status" value="1"/>
</dbReference>
<comment type="function">
    <text evidence="8">Catalyzes the transfer of a phosphate group to glutamate to form L-glutamate 5-phosphate.</text>
</comment>
<gene>
    <name evidence="8" type="primary">proB</name>
    <name evidence="10" type="ORF">AVDCRST_MAG38-3110</name>
</gene>
<dbReference type="EMBL" id="CADCVJ010000250">
    <property type="protein sequence ID" value="CAA9499121.1"/>
    <property type="molecule type" value="Genomic_DNA"/>
</dbReference>
<organism evidence="10">
    <name type="scientific">uncultured Solirubrobacteraceae bacterium</name>
    <dbReference type="NCBI Taxonomy" id="1162706"/>
    <lineage>
        <taxon>Bacteria</taxon>
        <taxon>Bacillati</taxon>
        <taxon>Actinomycetota</taxon>
        <taxon>Thermoleophilia</taxon>
        <taxon>Solirubrobacterales</taxon>
        <taxon>Solirubrobacteraceae</taxon>
        <taxon>environmental samples</taxon>
    </lineage>
</organism>
<evidence type="ECO:0000259" key="9">
    <source>
        <dbReference type="SMART" id="SM00359"/>
    </source>
</evidence>
<evidence type="ECO:0000256" key="4">
    <source>
        <dbReference type="ARBA" id="ARBA00022679"/>
    </source>
</evidence>
<keyword evidence="7 8" id="KW-0067">ATP-binding</keyword>